<feature type="domain" description="ATP synthase F1 complex delta/epsilon subunit N-terminal" evidence="15">
    <location>
        <begin position="4"/>
        <end position="81"/>
    </location>
</feature>
<sequence>MSKMRLHIVTPHGTYKDTDVDYLGISTTGGDLGILPHHIPLATGVTISEMHYEVDGKTYRFAIAGGFMYVDADNTVTVIGNAVESPEEIDLRRAEEAKQRAESRLKKKDQNIDTKRAEIALKKALIRISVKNGQ</sequence>
<dbReference type="FunFam" id="1.20.5.440:FF:000001">
    <property type="entry name" value="ATP synthase epsilon chain"/>
    <property type="match status" value="1"/>
</dbReference>
<dbReference type="GO" id="GO:0005524">
    <property type="term" value="F:ATP binding"/>
    <property type="evidence" value="ECO:0007669"/>
    <property type="project" value="UniProtKB-UniRule"/>
</dbReference>
<evidence type="ECO:0000256" key="13">
    <source>
        <dbReference type="SAM" id="Coils"/>
    </source>
</evidence>
<dbReference type="Gene3D" id="1.20.5.440">
    <property type="entry name" value="ATP synthase delta/epsilon subunit, C-terminal domain"/>
    <property type="match status" value="1"/>
</dbReference>
<dbReference type="SUPFAM" id="SSF46604">
    <property type="entry name" value="Epsilon subunit of F1F0-ATP synthase C-terminal domain"/>
    <property type="match status" value="1"/>
</dbReference>
<evidence type="ECO:0000256" key="11">
    <source>
        <dbReference type="HAMAP-Rule" id="MF_00530"/>
    </source>
</evidence>
<dbReference type="GO" id="GO:0005886">
    <property type="term" value="C:plasma membrane"/>
    <property type="evidence" value="ECO:0007669"/>
    <property type="project" value="UniProtKB-SubCell"/>
</dbReference>
<proteinExistence type="inferred from homology"/>
<evidence type="ECO:0000313" key="16">
    <source>
        <dbReference type="EMBL" id="SEI70927.1"/>
    </source>
</evidence>
<comment type="function">
    <text evidence="1 11">Produces ATP from ADP in the presence of a proton gradient across the membrane.</text>
</comment>
<evidence type="ECO:0000256" key="9">
    <source>
        <dbReference type="ARBA" id="ARBA00023196"/>
    </source>
</evidence>
<evidence type="ECO:0000256" key="7">
    <source>
        <dbReference type="ARBA" id="ARBA00023065"/>
    </source>
</evidence>
<dbReference type="InterPro" id="IPR001469">
    <property type="entry name" value="ATP_synth_F1_dsu/esu"/>
</dbReference>
<keyword evidence="8 11" id="KW-0472">Membrane</keyword>
<dbReference type="InterPro" id="IPR036794">
    <property type="entry name" value="ATP_F1_dsu/esu_C_sf"/>
</dbReference>
<dbReference type="STRING" id="322505.SAMN04487836_10498"/>
<dbReference type="Pfam" id="PF02823">
    <property type="entry name" value="ATP-synt_DE_N"/>
    <property type="match status" value="1"/>
</dbReference>
<dbReference type="OrthoDB" id="9804110at2"/>
<evidence type="ECO:0000256" key="4">
    <source>
        <dbReference type="ARBA" id="ARBA00022448"/>
    </source>
</evidence>
<keyword evidence="9 11" id="KW-0139">CF(1)</keyword>
<evidence type="ECO:0000259" key="14">
    <source>
        <dbReference type="Pfam" id="PF00401"/>
    </source>
</evidence>
<dbReference type="HAMAP" id="MF_00530">
    <property type="entry name" value="ATP_synth_epsil_bac"/>
    <property type="match status" value="1"/>
</dbReference>
<keyword evidence="5 11" id="KW-1003">Cell membrane</keyword>
<reference evidence="17" key="1">
    <citation type="submission" date="2016-10" db="EMBL/GenBank/DDBJ databases">
        <authorList>
            <person name="Varghese N."/>
        </authorList>
    </citation>
    <scope>NUCLEOTIDE SEQUENCE [LARGE SCALE GENOMIC DNA]</scope>
    <source>
        <strain evidence="17">DSM 20406</strain>
    </source>
</reference>
<dbReference type="Gene3D" id="2.60.15.10">
    <property type="entry name" value="F0F1 ATP synthase delta/epsilon subunit, N-terminal"/>
    <property type="match status" value="1"/>
</dbReference>
<evidence type="ECO:0000256" key="3">
    <source>
        <dbReference type="ARBA" id="ARBA00005712"/>
    </source>
</evidence>
<evidence type="ECO:0000256" key="1">
    <source>
        <dbReference type="ARBA" id="ARBA00003543"/>
    </source>
</evidence>
<dbReference type="GO" id="GO:0045259">
    <property type="term" value="C:proton-transporting ATP synthase complex"/>
    <property type="evidence" value="ECO:0007669"/>
    <property type="project" value="UniProtKB-KW"/>
</dbReference>
<dbReference type="AlphaFoldDB" id="A0A1H6T1G4"/>
<evidence type="ECO:0000259" key="15">
    <source>
        <dbReference type="Pfam" id="PF02823"/>
    </source>
</evidence>
<feature type="domain" description="ATP synthase epsilon subunit C-terminal" evidence="14">
    <location>
        <begin position="87"/>
        <end position="131"/>
    </location>
</feature>
<keyword evidence="10 11" id="KW-0066">ATP synthesis</keyword>
<dbReference type="GeneID" id="54119338"/>
<evidence type="ECO:0000256" key="5">
    <source>
        <dbReference type="ARBA" id="ARBA00022475"/>
    </source>
</evidence>
<dbReference type="InterPro" id="IPR020546">
    <property type="entry name" value="ATP_synth_F1_dsu/esu_N"/>
</dbReference>
<evidence type="ECO:0000313" key="17">
    <source>
        <dbReference type="Proteomes" id="UP000183028"/>
    </source>
</evidence>
<evidence type="ECO:0000256" key="6">
    <source>
        <dbReference type="ARBA" id="ARBA00022781"/>
    </source>
</evidence>
<dbReference type="InterPro" id="IPR020547">
    <property type="entry name" value="ATP_synth_F1_esu_C"/>
</dbReference>
<dbReference type="Proteomes" id="UP000183028">
    <property type="component" value="Unassembled WGS sequence"/>
</dbReference>
<dbReference type="PANTHER" id="PTHR13822:SF10">
    <property type="entry name" value="ATP SYNTHASE EPSILON CHAIN, CHLOROPLASTIC"/>
    <property type="match status" value="1"/>
</dbReference>
<protein>
    <recommendedName>
        <fullName evidence="11">ATP synthase epsilon chain</fullName>
    </recommendedName>
    <alternativeName>
        <fullName evidence="11">ATP synthase F1 sector epsilon subunit</fullName>
    </alternativeName>
    <alternativeName>
        <fullName evidence="11">F-ATPase epsilon subunit</fullName>
    </alternativeName>
</protein>
<dbReference type="InterPro" id="IPR036771">
    <property type="entry name" value="ATPsynth_dsu/esu_N"/>
</dbReference>
<organism evidence="16 17">
    <name type="scientific">Sharpea azabuensis</name>
    <dbReference type="NCBI Taxonomy" id="322505"/>
    <lineage>
        <taxon>Bacteria</taxon>
        <taxon>Bacillati</taxon>
        <taxon>Bacillota</taxon>
        <taxon>Erysipelotrichia</taxon>
        <taxon>Erysipelotrichales</taxon>
        <taxon>Coprobacillaceae</taxon>
        <taxon>Sharpea</taxon>
    </lineage>
</organism>
<dbReference type="EMBL" id="FNYK01000018">
    <property type="protein sequence ID" value="SEI70927.1"/>
    <property type="molecule type" value="Genomic_DNA"/>
</dbReference>
<dbReference type="CDD" id="cd12152">
    <property type="entry name" value="F1-ATPase_delta"/>
    <property type="match status" value="1"/>
</dbReference>
<feature type="coiled-coil region" evidence="13">
    <location>
        <begin position="91"/>
        <end position="118"/>
    </location>
</feature>
<accession>A0A1H6T1G4</accession>
<evidence type="ECO:0000256" key="8">
    <source>
        <dbReference type="ARBA" id="ARBA00023136"/>
    </source>
</evidence>
<dbReference type="SUPFAM" id="SSF51344">
    <property type="entry name" value="Epsilon subunit of F1F0-ATP synthase N-terminal domain"/>
    <property type="match status" value="1"/>
</dbReference>
<dbReference type="eggNOG" id="COG0355">
    <property type="taxonomic scope" value="Bacteria"/>
</dbReference>
<evidence type="ECO:0000256" key="12">
    <source>
        <dbReference type="RuleBase" id="RU003656"/>
    </source>
</evidence>
<keyword evidence="6 11" id="KW-0375">Hydrogen ion transport</keyword>
<comment type="subunit">
    <text evidence="11 12">F-type ATPases have 2 components, CF(1) - the catalytic core - and CF(0) - the membrane proton channel. CF(1) has five subunits: alpha(3), beta(3), gamma(1), delta(1), epsilon(1). CF(0) has three main subunits: a, b and c.</text>
</comment>
<gene>
    <name evidence="11" type="primary">atpC</name>
    <name evidence="16" type="ORF">SAMN04487834_101822</name>
</gene>
<evidence type="ECO:0000256" key="2">
    <source>
        <dbReference type="ARBA" id="ARBA00004202"/>
    </source>
</evidence>
<keyword evidence="13" id="KW-0175">Coiled coil</keyword>
<evidence type="ECO:0000256" key="10">
    <source>
        <dbReference type="ARBA" id="ARBA00023310"/>
    </source>
</evidence>
<keyword evidence="17" id="KW-1185">Reference proteome</keyword>
<comment type="subcellular location">
    <subcellularLocation>
        <location evidence="2 11">Cell membrane</location>
        <topology evidence="2 11">Peripheral membrane protein</topology>
    </subcellularLocation>
</comment>
<name>A0A1H6T1G4_9FIRM</name>
<dbReference type="NCBIfam" id="TIGR01216">
    <property type="entry name" value="ATP_synt_epsi"/>
    <property type="match status" value="1"/>
</dbReference>
<dbReference type="RefSeq" id="WP_033161928.1">
    <property type="nucleotide sequence ID" value="NZ_CACVTN010000018.1"/>
</dbReference>
<comment type="similarity">
    <text evidence="3 11 12">Belongs to the ATPase epsilon chain family.</text>
</comment>
<dbReference type="GO" id="GO:0046933">
    <property type="term" value="F:proton-transporting ATP synthase activity, rotational mechanism"/>
    <property type="evidence" value="ECO:0007669"/>
    <property type="project" value="UniProtKB-UniRule"/>
</dbReference>
<dbReference type="Pfam" id="PF00401">
    <property type="entry name" value="ATP-synt_DE"/>
    <property type="match status" value="1"/>
</dbReference>
<keyword evidence="7 11" id="KW-0406">Ion transport</keyword>
<keyword evidence="4 11" id="KW-0813">Transport</keyword>
<dbReference type="PANTHER" id="PTHR13822">
    <property type="entry name" value="ATP SYNTHASE DELTA/EPSILON CHAIN"/>
    <property type="match status" value="1"/>
</dbReference>